<sequence>MNNVDVFDRISTLYNSFTKSEKRLADYILKERDQIMFMSITELAEKSKVGESGIFRFCKNLGLKGYQEFKISVAQSINSEENDTTRNIDTEILLNDSLEVLAGKVKQTNISALDQTYNLLDYEDLDKAVEKIITADRIRFFGIGSSLITAMEGQNKFLRVTNKAEVIIDSHFQVMTAAQMNEKEVAIIISYSGQTKDSIEVARMAKESGAFVIAITRFSKSPMTAYADVTLLCGANEGPLQGGSLSAKISQLYLLDVLYFEYFKKTFEVSKENKEKTARAVADKLV</sequence>
<dbReference type="Gene3D" id="1.10.10.10">
    <property type="entry name" value="Winged helix-like DNA-binding domain superfamily/Winged helix DNA-binding domain"/>
    <property type="match status" value="1"/>
</dbReference>
<feature type="domain" description="HTH rpiR-type" evidence="4">
    <location>
        <begin position="4"/>
        <end position="80"/>
    </location>
</feature>
<dbReference type="AlphaFoldDB" id="A0A939KKZ8"/>
<dbReference type="Proteomes" id="UP000664218">
    <property type="component" value="Unassembled WGS sequence"/>
</dbReference>
<dbReference type="PROSITE" id="PS51464">
    <property type="entry name" value="SIS"/>
    <property type="match status" value="1"/>
</dbReference>
<proteinExistence type="predicted"/>
<dbReference type="SUPFAM" id="SSF46689">
    <property type="entry name" value="Homeodomain-like"/>
    <property type="match status" value="1"/>
</dbReference>
<dbReference type="InterPro" id="IPR047640">
    <property type="entry name" value="RpiR-like"/>
</dbReference>
<dbReference type="EMBL" id="JAFNJU010000006">
    <property type="protein sequence ID" value="MBO1265155.1"/>
    <property type="molecule type" value="Genomic_DNA"/>
</dbReference>
<dbReference type="CDD" id="cd05013">
    <property type="entry name" value="SIS_RpiR"/>
    <property type="match status" value="1"/>
</dbReference>
<keyword evidence="3" id="KW-0804">Transcription</keyword>
<gene>
    <name evidence="6" type="ORF">J3A84_08965</name>
</gene>
<name>A0A939KKZ8_9CLOT</name>
<dbReference type="InterPro" id="IPR001347">
    <property type="entry name" value="SIS_dom"/>
</dbReference>
<dbReference type="Pfam" id="PF01380">
    <property type="entry name" value="SIS"/>
    <property type="match status" value="1"/>
</dbReference>
<dbReference type="GO" id="GO:0003700">
    <property type="term" value="F:DNA-binding transcription factor activity"/>
    <property type="evidence" value="ECO:0007669"/>
    <property type="project" value="InterPro"/>
</dbReference>
<keyword evidence="7" id="KW-1185">Reference proteome</keyword>
<feature type="domain" description="SIS" evidence="5">
    <location>
        <begin position="128"/>
        <end position="268"/>
    </location>
</feature>
<reference evidence="6" key="1">
    <citation type="submission" date="2021-03" db="EMBL/GenBank/DDBJ databases">
        <title>Proteiniclasticum marinus sp. nov., isolated from tidal flat sediment.</title>
        <authorList>
            <person name="Namirimu T."/>
            <person name="Yang J.-A."/>
            <person name="Yang S.-H."/>
            <person name="Kim Y.-J."/>
            <person name="Kwon K.K."/>
        </authorList>
    </citation>
    <scope>NUCLEOTIDE SEQUENCE</scope>
    <source>
        <strain evidence="6">SCR006</strain>
    </source>
</reference>
<dbReference type="RefSeq" id="WP_207599677.1">
    <property type="nucleotide sequence ID" value="NZ_JAFNJU010000006.1"/>
</dbReference>
<comment type="caution">
    <text evidence="6">The sequence shown here is derived from an EMBL/GenBank/DDBJ whole genome shotgun (WGS) entry which is preliminary data.</text>
</comment>
<evidence type="ECO:0000259" key="5">
    <source>
        <dbReference type="PROSITE" id="PS51464"/>
    </source>
</evidence>
<organism evidence="6 7">
    <name type="scientific">Proteiniclasticum aestuarii</name>
    <dbReference type="NCBI Taxonomy" id="2817862"/>
    <lineage>
        <taxon>Bacteria</taxon>
        <taxon>Bacillati</taxon>
        <taxon>Bacillota</taxon>
        <taxon>Clostridia</taxon>
        <taxon>Eubacteriales</taxon>
        <taxon>Clostridiaceae</taxon>
        <taxon>Proteiniclasticum</taxon>
    </lineage>
</organism>
<accession>A0A939KKZ8</accession>
<keyword evidence="2" id="KW-0238">DNA-binding</keyword>
<dbReference type="InterPro" id="IPR046348">
    <property type="entry name" value="SIS_dom_sf"/>
</dbReference>
<dbReference type="GO" id="GO:0097367">
    <property type="term" value="F:carbohydrate derivative binding"/>
    <property type="evidence" value="ECO:0007669"/>
    <property type="project" value="InterPro"/>
</dbReference>
<dbReference type="InterPro" id="IPR035472">
    <property type="entry name" value="RpiR-like_SIS"/>
</dbReference>
<dbReference type="InterPro" id="IPR009057">
    <property type="entry name" value="Homeodomain-like_sf"/>
</dbReference>
<dbReference type="InterPro" id="IPR000281">
    <property type="entry name" value="HTH_RpiR"/>
</dbReference>
<dbReference type="GO" id="GO:0003677">
    <property type="term" value="F:DNA binding"/>
    <property type="evidence" value="ECO:0007669"/>
    <property type="project" value="UniProtKB-KW"/>
</dbReference>
<dbReference type="GO" id="GO:1901135">
    <property type="term" value="P:carbohydrate derivative metabolic process"/>
    <property type="evidence" value="ECO:0007669"/>
    <property type="project" value="InterPro"/>
</dbReference>
<evidence type="ECO:0000256" key="1">
    <source>
        <dbReference type="ARBA" id="ARBA00023015"/>
    </source>
</evidence>
<dbReference type="InterPro" id="IPR036388">
    <property type="entry name" value="WH-like_DNA-bd_sf"/>
</dbReference>
<protein>
    <submittedName>
        <fullName evidence="6">MurR/RpiR family transcriptional regulator</fullName>
    </submittedName>
</protein>
<keyword evidence="1" id="KW-0805">Transcription regulation</keyword>
<dbReference type="PROSITE" id="PS51071">
    <property type="entry name" value="HTH_RPIR"/>
    <property type="match status" value="1"/>
</dbReference>
<dbReference type="SUPFAM" id="SSF53697">
    <property type="entry name" value="SIS domain"/>
    <property type="match status" value="1"/>
</dbReference>
<dbReference type="Pfam" id="PF01418">
    <property type="entry name" value="HTH_6"/>
    <property type="match status" value="1"/>
</dbReference>
<dbReference type="PANTHER" id="PTHR30514:SF1">
    <property type="entry name" value="HTH-TYPE TRANSCRIPTIONAL REGULATOR HEXR-RELATED"/>
    <property type="match status" value="1"/>
</dbReference>
<evidence type="ECO:0000313" key="6">
    <source>
        <dbReference type="EMBL" id="MBO1265155.1"/>
    </source>
</evidence>
<dbReference type="Gene3D" id="3.40.50.10490">
    <property type="entry name" value="Glucose-6-phosphate isomerase like protein, domain 1"/>
    <property type="match status" value="1"/>
</dbReference>
<dbReference type="PANTHER" id="PTHR30514">
    <property type="entry name" value="GLUCOKINASE"/>
    <property type="match status" value="1"/>
</dbReference>
<evidence type="ECO:0000256" key="3">
    <source>
        <dbReference type="ARBA" id="ARBA00023163"/>
    </source>
</evidence>
<evidence type="ECO:0000313" key="7">
    <source>
        <dbReference type="Proteomes" id="UP000664218"/>
    </source>
</evidence>
<evidence type="ECO:0000256" key="2">
    <source>
        <dbReference type="ARBA" id="ARBA00023125"/>
    </source>
</evidence>
<evidence type="ECO:0000259" key="4">
    <source>
        <dbReference type="PROSITE" id="PS51071"/>
    </source>
</evidence>